<feature type="region of interest" description="Disordered" evidence="1">
    <location>
        <begin position="220"/>
        <end position="240"/>
    </location>
</feature>
<evidence type="ECO:0000313" key="3">
    <source>
        <dbReference type="Proteomes" id="UP000472335"/>
    </source>
</evidence>
<evidence type="ECO:0000313" key="2">
    <source>
        <dbReference type="EMBL" id="NGO11293.1"/>
    </source>
</evidence>
<gene>
    <name evidence="2" type="ORF">G5C60_27735</name>
</gene>
<accession>A0A6G4VBW0</accession>
<comment type="caution">
    <text evidence="2">The sequence shown here is derived from an EMBL/GenBank/DDBJ whole genome shotgun (WGS) entry which is preliminary data.</text>
</comment>
<evidence type="ECO:0000256" key="1">
    <source>
        <dbReference type="SAM" id="MobiDB-lite"/>
    </source>
</evidence>
<dbReference type="AlphaFoldDB" id="A0A6G4VBW0"/>
<reference evidence="2 3" key="1">
    <citation type="submission" date="2020-02" db="EMBL/GenBank/DDBJ databases">
        <title>Whole-genome analyses of novel actinobacteria.</title>
        <authorList>
            <person name="Sahin N."/>
            <person name="Gencbay T."/>
        </authorList>
    </citation>
    <scope>NUCLEOTIDE SEQUENCE [LARGE SCALE GENOMIC DNA]</scope>
    <source>
        <strain evidence="2 3">HC44</strain>
    </source>
</reference>
<sequence length="240" mass="24746">MIAEDCLGVLHRTLRADPSAFGLRDAAYTAGERLTTVMDTLAAGRDTSAGGPPDPDGSDARTDFAARLVRAVGGEGGTVADAAVRRAAAATAERLAAQHPEALAADGKGWSGDLLCLIYQWFFADVVAEFLRGVIAEKIKIAVPVLPLADPEDHVADWVAEQVMHLVPNPCEEAEHLKNAVEQAEDAISAFEDPPVGTLAQVARGLVPRAVGAALGLLTPSGSALEEGPDAAPSEGTPAA</sequence>
<dbReference type="EMBL" id="JAAKZY010000099">
    <property type="protein sequence ID" value="NGO11293.1"/>
    <property type="molecule type" value="Genomic_DNA"/>
</dbReference>
<name>A0A6G4VBW0_9ACTN</name>
<protein>
    <submittedName>
        <fullName evidence="2">Uncharacterized protein</fullName>
    </submittedName>
</protein>
<proteinExistence type="predicted"/>
<dbReference type="Proteomes" id="UP000472335">
    <property type="component" value="Unassembled WGS sequence"/>
</dbReference>
<dbReference type="RefSeq" id="WP_165263659.1">
    <property type="nucleotide sequence ID" value="NZ_JAAKZY010000099.1"/>
</dbReference>
<organism evidence="2 3">
    <name type="scientific">Streptomyces scabichelini</name>
    <dbReference type="NCBI Taxonomy" id="2711217"/>
    <lineage>
        <taxon>Bacteria</taxon>
        <taxon>Bacillati</taxon>
        <taxon>Actinomycetota</taxon>
        <taxon>Actinomycetes</taxon>
        <taxon>Kitasatosporales</taxon>
        <taxon>Streptomycetaceae</taxon>
        <taxon>Streptomyces</taxon>
    </lineage>
</organism>
<keyword evidence="3" id="KW-1185">Reference proteome</keyword>